<accession>A0A5B9N4Z2</accession>
<keyword evidence="2" id="KW-1185">Reference proteome</keyword>
<name>A0A5B9N4Z2_9CAUD</name>
<organism evidence="1 2">
    <name type="scientific">Stenotrophomonas phage Pokken</name>
    <dbReference type="NCBI Taxonomy" id="2596674"/>
    <lineage>
        <taxon>Viruses</taxon>
        <taxon>Duplodnaviria</taxon>
        <taxon>Heunggongvirae</taxon>
        <taxon>Uroviricota</taxon>
        <taxon>Caudoviricetes</taxon>
        <taxon>Schitoviridae</taxon>
        <taxon>Pokkenvirus</taxon>
        <taxon>Pokkenvirus pokken</taxon>
    </lineage>
</organism>
<protein>
    <submittedName>
        <fullName evidence="1">Uncharacterized protein</fullName>
    </submittedName>
</protein>
<dbReference type="Proteomes" id="UP000324257">
    <property type="component" value="Segment"/>
</dbReference>
<sequence>MDKLTSSKLELALVTPDAIEIWNGVIKRWRLFFTLSYLTHRPTLFVGRANQKPEPWLVVDTRKRVIMKLPITDEDVFNGIRDLEDRLAKIGLQLTLRYDMDKQKRKFISMRLIPTHGGAMTTVLDRIKKGEKKDYVQFALNERW</sequence>
<dbReference type="EMBL" id="MN062186">
    <property type="protein sequence ID" value="QEG09267.1"/>
    <property type="molecule type" value="Genomic_DNA"/>
</dbReference>
<evidence type="ECO:0000313" key="2">
    <source>
        <dbReference type="Proteomes" id="UP000324257"/>
    </source>
</evidence>
<reference evidence="2" key="1">
    <citation type="submission" date="2019-06" db="EMBL/GenBank/DDBJ databases">
        <title>The complete genome of Stenotrophomonas phage Pokken.</title>
        <authorList>
            <person name="Hayden A."/>
            <person name="Martinez N."/>
            <person name="Moreland R."/>
            <person name="Liu M."/>
            <person name="Gonzalez C.F."/>
            <person name="Ramsey J."/>
        </authorList>
    </citation>
    <scope>NUCLEOTIDE SEQUENCE [LARGE SCALE GENOMIC DNA]</scope>
</reference>
<gene>
    <name evidence="1" type="ORF">CPT_Pokken_049</name>
</gene>
<evidence type="ECO:0000313" key="1">
    <source>
        <dbReference type="EMBL" id="QEG09267.1"/>
    </source>
</evidence>
<proteinExistence type="predicted"/>